<comment type="caution">
    <text evidence="19">The sequence shown here is derived from an EMBL/GenBank/DDBJ whole genome shotgun (WGS) entry which is preliminary data.</text>
</comment>
<feature type="domain" description="TonB-dependent receptor-like beta-barrel" evidence="17">
    <location>
        <begin position="236"/>
        <end position="703"/>
    </location>
</feature>
<dbReference type="Gene3D" id="2.170.130.10">
    <property type="entry name" value="TonB-dependent receptor, plug domain"/>
    <property type="match status" value="1"/>
</dbReference>
<dbReference type="PROSITE" id="PS52016">
    <property type="entry name" value="TONB_DEPENDENT_REC_3"/>
    <property type="match status" value="1"/>
</dbReference>
<dbReference type="Pfam" id="PF07715">
    <property type="entry name" value="Plug"/>
    <property type="match status" value="1"/>
</dbReference>
<feature type="signal peptide" evidence="16">
    <location>
        <begin position="1"/>
        <end position="20"/>
    </location>
</feature>
<dbReference type="EMBL" id="SBKN01000002">
    <property type="protein sequence ID" value="RXR23219.1"/>
    <property type="molecule type" value="Genomic_DNA"/>
</dbReference>
<evidence type="ECO:0000313" key="19">
    <source>
        <dbReference type="EMBL" id="RXR23219.1"/>
    </source>
</evidence>
<keyword evidence="11 14" id="KW-0472">Membrane</keyword>
<feature type="domain" description="TonB-dependent receptor plug" evidence="18">
    <location>
        <begin position="65"/>
        <end position="163"/>
    </location>
</feature>
<keyword evidence="13 14" id="KW-0998">Cell outer membrane</keyword>
<evidence type="ECO:0000256" key="8">
    <source>
        <dbReference type="ARBA" id="ARBA00023004"/>
    </source>
</evidence>
<dbReference type="Proteomes" id="UP000289857">
    <property type="component" value="Unassembled WGS sequence"/>
</dbReference>
<protein>
    <submittedName>
        <fullName evidence="19">TonB-dependent siderophore receptor</fullName>
    </submittedName>
</protein>
<dbReference type="RefSeq" id="WP_129460702.1">
    <property type="nucleotide sequence ID" value="NZ_SBKN01000002.1"/>
</dbReference>
<dbReference type="InterPro" id="IPR010105">
    <property type="entry name" value="TonB_sidphr_rcpt"/>
</dbReference>
<keyword evidence="10 15" id="KW-0798">TonB box</keyword>
<dbReference type="InterPro" id="IPR037066">
    <property type="entry name" value="Plug_dom_sf"/>
</dbReference>
<evidence type="ECO:0000259" key="17">
    <source>
        <dbReference type="Pfam" id="PF00593"/>
    </source>
</evidence>
<evidence type="ECO:0000256" key="15">
    <source>
        <dbReference type="RuleBase" id="RU003357"/>
    </source>
</evidence>
<evidence type="ECO:0000313" key="20">
    <source>
        <dbReference type="Proteomes" id="UP000289857"/>
    </source>
</evidence>
<evidence type="ECO:0000256" key="11">
    <source>
        <dbReference type="ARBA" id="ARBA00023136"/>
    </source>
</evidence>
<sequence length="733" mass="82566">MKTYFPKLLVTLFTFGFCHAQYSDTPKGKEKDTIKNKTAIQLDEVLVQKNPFKIQPTLTRSTIKVMDLPQNVQTIDKSVIYQQQAVRLSDVIKNVNGAYVGSARGGAQESFWSRGYDLSANNIFKNGFRVSSGSIPEVISLERVEFLKGNSALLFGNVIPGGVVNLVTKTPQFKFGGEASFQAGSYDFYKPSLDIYGPISKSLAYRLNTSYENSKSFRDVVQRERIYVNPSLLYKINSKMELNVNADYLADDWTPDFGTAIIGKTIVDLPRNLYLGGKWSNGTTKQTTASAFFKYQIREKWTLNANSSYQNYYRFWTGTDRIQPAANGDWSRPLGQQENSERIYGEQFFINGEFTTGKLKHQLTSGADFENAFTETFTFTFPAGATTYGSGNIYDFANFNQGTGPIPSATATRLVENTTNRFGIYAQDLISLPKYFKVFLGVRWSWQEAHIWNHNLYATDPNAQIKDPVRIDKAFSPKVGLIFQPDNKTSFFASYSNSFTPNTGLTPEGNVVKPSIITQYEAGFKREFIKEKLNMNFAIYSIVNDNFVQTAPFVNGLPNTNTNYKIQSGETVSKGFEFDFSAYPLKGWTMMAGFSYNDMRFTKTEAGVGNFVEGDRLTRTPYQTANFSTFYKIPNGKLKGVTFGAMAFYMGSRLGGWNNDYILQSGNLVVRDRVIPLSDYTTVDLSAGYDWKKFSLLVKVSNITNALNYTVHENYSVNPIAPRQVMATLKYKI</sequence>
<evidence type="ECO:0000256" key="5">
    <source>
        <dbReference type="ARBA" id="ARBA00022496"/>
    </source>
</evidence>
<dbReference type="InterPro" id="IPR000531">
    <property type="entry name" value="Beta-barrel_TonB"/>
</dbReference>
<evidence type="ECO:0000256" key="1">
    <source>
        <dbReference type="ARBA" id="ARBA00004571"/>
    </source>
</evidence>
<dbReference type="OrthoDB" id="9775095at2"/>
<dbReference type="InterPro" id="IPR036942">
    <property type="entry name" value="Beta-barrel_TonB_sf"/>
</dbReference>
<dbReference type="GO" id="GO:0009279">
    <property type="term" value="C:cell outer membrane"/>
    <property type="evidence" value="ECO:0007669"/>
    <property type="project" value="UniProtKB-SubCell"/>
</dbReference>
<evidence type="ECO:0000256" key="13">
    <source>
        <dbReference type="ARBA" id="ARBA00023237"/>
    </source>
</evidence>
<proteinExistence type="inferred from homology"/>
<dbReference type="Gene3D" id="2.40.170.20">
    <property type="entry name" value="TonB-dependent receptor, beta-barrel domain"/>
    <property type="match status" value="1"/>
</dbReference>
<evidence type="ECO:0000256" key="3">
    <source>
        <dbReference type="ARBA" id="ARBA00022448"/>
    </source>
</evidence>
<keyword evidence="12 19" id="KW-0675">Receptor</keyword>
<keyword evidence="6 14" id="KW-0812">Transmembrane</keyword>
<comment type="subcellular location">
    <subcellularLocation>
        <location evidence="1 14">Cell outer membrane</location>
        <topology evidence="1 14">Multi-pass membrane protein</topology>
    </subcellularLocation>
</comment>
<dbReference type="InterPro" id="IPR012910">
    <property type="entry name" value="Plug_dom"/>
</dbReference>
<name>A0A4Q1K9H8_9FLAO</name>
<keyword evidence="3 14" id="KW-0813">Transport</keyword>
<evidence type="ECO:0000256" key="14">
    <source>
        <dbReference type="PROSITE-ProRule" id="PRU01360"/>
    </source>
</evidence>
<dbReference type="GO" id="GO:0038023">
    <property type="term" value="F:signaling receptor activity"/>
    <property type="evidence" value="ECO:0007669"/>
    <property type="project" value="InterPro"/>
</dbReference>
<evidence type="ECO:0000256" key="4">
    <source>
        <dbReference type="ARBA" id="ARBA00022452"/>
    </source>
</evidence>
<evidence type="ECO:0000256" key="7">
    <source>
        <dbReference type="ARBA" id="ARBA00022729"/>
    </source>
</evidence>
<feature type="chain" id="PRO_5020919869" evidence="16">
    <location>
        <begin position="21"/>
        <end position="733"/>
    </location>
</feature>
<evidence type="ECO:0000256" key="12">
    <source>
        <dbReference type="ARBA" id="ARBA00023170"/>
    </source>
</evidence>
<dbReference type="GO" id="GO:0015891">
    <property type="term" value="P:siderophore transport"/>
    <property type="evidence" value="ECO:0007669"/>
    <property type="project" value="InterPro"/>
</dbReference>
<dbReference type="CDD" id="cd01347">
    <property type="entry name" value="ligand_gated_channel"/>
    <property type="match status" value="1"/>
</dbReference>
<evidence type="ECO:0000256" key="10">
    <source>
        <dbReference type="ARBA" id="ARBA00023077"/>
    </source>
</evidence>
<keyword evidence="20" id="KW-1185">Reference proteome</keyword>
<evidence type="ECO:0000256" key="16">
    <source>
        <dbReference type="SAM" id="SignalP"/>
    </source>
</evidence>
<dbReference type="Pfam" id="PF00593">
    <property type="entry name" value="TonB_dep_Rec_b-barrel"/>
    <property type="match status" value="1"/>
</dbReference>
<dbReference type="AlphaFoldDB" id="A0A4Q1K9H8"/>
<keyword evidence="9" id="KW-0406">Ion transport</keyword>
<accession>A0A4Q1K9H8</accession>
<keyword evidence="5" id="KW-0410">Iron transport</keyword>
<gene>
    <name evidence="19" type="ORF">EQG61_04425</name>
</gene>
<evidence type="ECO:0000259" key="18">
    <source>
        <dbReference type="Pfam" id="PF07715"/>
    </source>
</evidence>
<keyword evidence="7 16" id="KW-0732">Signal</keyword>
<evidence type="ECO:0000256" key="6">
    <source>
        <dbReference type="ARBA" id="ARBA00022692"/>
    </source>
</evidence>
<dbReference type="GO" id="GO:0015344">
    <property type="term" value="F:siderophore uptake transmembrane transporter activity"/>
    <property type="evidence" value="ECO:0007669"/>
    <property type="project" value="TreeGrafter"/>
</dbReference>
<dbReference type="PANTHER" id="PTHR32552">
    <property type="entry name" value="FERRICHROME IRON RECEPTOR-RELATED"/>
    <property type="match status" value="1"/>
</dbReference>
<evidence type="ECO:0000256" key="9">
    <source>
        <dbReference type="ARBA" id="ARBA00023065"/>
    </source>
</evidence>
<keyword evidence="8" id="KW-0408">Iron</keyword>
<dbReference type="SUPFAM" id="SSF56935">
    <property type="entry name" value="Porins"/>
    <property type="match status" value="1"/>
</dbReference>
<dbReference type="NCBIfam" id="TIGR01783">
    <property type="entry name" value="TonB-siderophor"/>
    <property type="match status" value="1"/>
</dbReference>
<organism evidence="19 20">
    <name type="scientific">Flavobacterium stagni</name>
    <dbReference type="NCBI Taxonomy" id="2506421"/>
    <lineage>
        <taxon>Bacteria</taxon>
        <taxon>Pseudomonadati</taxon>
        <taxon>Bacteroidota</taxon>
        <taxon>Flavobacteriia</taxon>
        <taxon>Flavobacteriales</taxon>
        <taxon>Flavobacteriaceae</taxon>
        <taxon>Flavobacterium</taxon>
    </lineage>
</organism>
<comment type="similarity">
    <text evidence="2 14 15">Belongs to the TonB-dependent receptor family.</text>
</comment>
<keyword evidence="4 14" id="KW-1134">Transmembrane beta strand</keyword>
<dbReference type="InterPro" id="IPR039426">
    <property type="entry name" value="TonB-dep_rcpt-like"/>
</dbReference>
<evidence type="ECO:0000256" key="2">
    <source>
        <dbReference type="ARBA" id="ARBA00009810"/>
    </source>
</evidence>
<reference evidence="20" key="1">
    <citation type="submission" date="2019-01" db="EMBL/GenBank/DDBJ databases">
        <title>Cytophagaceae bacterium strain CAR-16.</title>
        <authorList>
            <person name="Chen W.-M."/>
        </authorList>
    </citation>
    <scope>NUCLEOTIDE SEQUENCE [LARGE SCALE GENOMIC DNA]</scope>
    <source>
        <strain evidence="20">WWJ-16</strain>
    </source>
</reference>
<dbReference type="PANTHER" id="PTHR32552:SF68">
    <property type="entry name" value="FERRICHROME OUTER MEMBRANE TRANSPORTER_PHAGE RECEPTOR"/>
    <property type="match status" value="1"/>
</dbReference>